<evidence type="ECO:0000313" key="1">
    <source>
        <dbReference type="EMBL" id="JAN75123.1"/>
    </source>
</evidence>
<organism evidence="1">
    <name type="scientific">Daphnia magna</name>
    <dbReference type="NCBI Taxonomy" id="35525"/>
    <lineage>
        <taxon>Eukaryota</taxon>
        <taxon>Metazoa</taxon>
        <taxon>Ecdysozoa</taxon>
        <taxon>Arthropoda</taxon>
        <taxon>Crustacea</taxon>
        <taxon>Branchiopoda</taxon>
        <taxon>Diplostraca</taxon>
        <taxon>Cladocera</taxon>
        <taxon>Anomopoda</taxon>
        <taxon>Daphniidae</taxon>
        <taxon>Daphnia</taxon>
    </lineage>
</organism>
<accession>A0A0P6JC59</accession>
<sequence length="72" mass="8531">MKTGCATCFVVVVRRSMTHFPLNRACQTAKSSSHWTRVLIRFLKTFKTRKFSLACYLSKRVYNLVCRFYFKP</sequence>
<proteinExistence type="predicted"/>
<name>A0A0P6JC59_9CRUS</name>
<dbReference type="EMBL" id="GDIQ01019614">
    <property type="protein sequence ID" value="JAN75123.1"/>
    <property type="molecule type" value="Transcribed_RNA"/>
</dbReference>
<reference evidence="1" key="1">
    <citation type="submission" date="2015-10" db="EMBL/GenBank/DDBJ databases">
        <title>EvidentialGene: Evidence-directed Construction of Complete mRNA Transcriptomes without Genomes.</title>
        <authorList>
            <person name="Gilbert D.G."/>
        </authorList>
    </citation>
    <scope>NUCLEOTIDE SEQUENCE</scope>
</reference>
<protein>
    <submittedName>
        <fullName evidence="1">Uncharacterized protein</fullName>
    </submittedName>
</protein>
<dbReference type="AlphaFoldDB" id="A0A0P6JC59"/>